<reference evidence="2 3" key="1">
    <citation type="journal article" date="2016" name="Environ. Microbiol.">
        <title>Genomic resolution of a cold subsurface aquifer community provides metabolic insights for novel microbes adapted to high CO concentrations.</title>
        <authorList>
            <person name="Probst A.J."/>
            <person name="Castelle C.J."/>
            <person name="Singh A."/>
            <person name="Brown C.T."/>
            <person name="Anantharaman K."/>
            <person name="Sharon I."/>
            <person name="Hug L.A."/>
            <person name="Burstein D."/>
            <person name="Emerson J.B."/>
            <person name="Thomas B.C."/>
            <person name="Banfield J.F."/>
        </authorList>
    </citation>
    <scope>NUCLEOTIDE SEQUENCE [LARGE SCALE GENOMIC DNA]</scope>
    <source>
        <strain evidence="2">CG1_02_37_22</strain>
    </source>
</reference>
<organism evidence="2 3">
    <name type="scientific">Candidatus Gottesmanbacteria bacterium CG1_02_37_22</name>
    <dbReference type="NCBI Taxonomy" id="1805209"/>
    <lineage>
        <taxon>Bacteria</taxon>
        <taxon>Candidatus Gottesmaniibacteriota</taxon>
    </lineage>
</organism>
<comment type="caution">
    <text evidence="2">The sequence shown here is derived from an EMBL/GenBank/DDBJ whole genome shotgun (WGS) entry which is preliminary data.</text>
</comment>
<dbReference type="STRING" id="1805209.AUJ73_01625"/>
<protein>
    <recommendedName>
        <fullName evidence="4">DUF1648 domain-containing protein</fullName>
    </recommendedName>
</protein>
<feature type="transmembrane region" description="Helical" evidence="1">
    <location>
        <begin position="20"/>
        <end position="40"/>
    </location>
</feature>
<dbReference type="Proteomes" id="UP000183120">
    <property type="component" value="Unassembled WGS sequence"/>
</dbReference>
<feature type="transmembrane region" description="Helical" evidence="1">
    <location>
        <begin position="60"/>
        <end position="84"/>
    </location>
</feature>
<keyword evidence="1" id="KW-1133">Transmembrane helix</keyword>
<keyword evidence="1" id="KW-0472">Membrane</keyword>
<feature type="transmembrane region" description="Helical" evidence="1">
    <location>
        <begin position="96"/>
        <end position="120"/>
    </location>
</feature>
<evidence type="ECO:0000313" key="2">
    <source>
        <dbReference type="EMBL" id="OIO14862.1"/>
    </source>
</evidence>
<evidence type="ECO:0000256" key="1">
    <source>
        <dbReference type="SAM" id="Phobius"/>
    </source>
</evidence>
<dbReference type="AlphaFoldDB" id="A0A1J4TWP4"/>
<evidence type="ECO:0008006" key="4">
    <source>
        <dbReference type="Google" id="ProtNLM"/>
    </source>
</evidence>
<accession>A0A1J4TWP4</accession>
<dbReference type="EMBL" id="MNUY01000024">
    <property type="protein sequence ID" value="OIO14862.1"/>
    <property type="molecule type" value="Genomic_DNA"/>
</dbReference>
<keyword evidence="1" id="KW-0812">Transmembrane</keyword>
<sequence>MYIRFKNNVVSLLKDRELNLVFRLFILVMIIYLIITAIKWKSFSPQLPLFYSLPRSSDQLGNPFTLMLLPFFSLIFFIGNFVIASYLYSKEKLASVILVISGLVLSILLLITYIKIVLLIT</sequence>
<proteinExistence type="predicted"/>
<gene>
    <name evidence="2" type="ORF">AUJ73_01625</name>
</gene>
<name>A0A1J4TWP4_9BACT</name>
<evidence type="ECO:0000313" key="3">
    <source>
        <dbReference type="Proteomes" id="UP000183120"/>
    </source>
</evidence>